<evidence type="ECO:0000313" key="2">
    <source>
        <dbReference type="EMBL" id="KAH7521948.1"/>
    </source>
</evidence>
<dbReference type="InterPro" id="IPR007679">
    <property type="entry name" value="DUF569"/>
</dbReference>
<dbReference type="InterPro" id="IPR008999">
    <property type="entry name" value="Actin-crosslinking"/>
</dbReference>
<dbReference type="Proteomes" id="UP000813462">
    <property type="component" value="Unassembled WGS sequence"/>
</dbReference>
<reference evidence="2" key="1">
    <citation type="journal article" date="2021" name="Front. Plant Sci.">
        <title>Chromosome-Scale Genome Assembly for Chinese Sour Jujube and Insights Into Its Genome Evolution and Domestication Signature.</title>
        <authorList>
            <person name="Shen L.-Y."/>
            <person name="Luo H."/>
            <person name="Wang X.-L."/>
            <person name="Wang X.-M."/>
            <person name="Qiu X.-J."/>
            <person name="Liu H."/>
            <person name="Zhou S.-S."/>
            <person name="Jia K.-H."/>
            <person name="Nie S."/>
            <person name="Bao Y.-T."/>
            <person name="Zhang R.-G."/>
            <person name="Yun Q.-Z."/>
            <person name="Chai Y.-H."/>
            <person name="Lu J.-Y."/>
            <person name="Li Y."/>
            <person name="Zhao S.-W."/>
            <person name="Mao J.-F."/>
            <person name="Jia S.-G."/>
            <person name="Mao Y.-M."/>
        </authorList>
    </citation>
    <scope>NUCLEOTIDE SEQUENCE</scope>
    <source>
        <strain evidence="2">AT0</strain>
        <tissue evidence="2">Leaf</tissue>
    </source>
</reference>
<evidence type="ECO:0000259" key="1">
    <source>
        <dbReference type="Pfam" id="PF04601"/>
    </source>
</evidence>
<dbReference type="CDD" id="cd23340">
    <property type="entry name" value="beta-trefoil_FSCN_ACP-like"/>
    <property type="match status" value="1"/>
</dbReference>
<protein>
    <recommendedName>
        <fullName evidence="1">DUF569 domain-containing protein</fullName>
    </recommendedName>
</protein>
<accession>A0A978V3L5</accession>
<dbReference type="Gene3D" id="2.80.10.50">
    <property type="match status" value="1"/>
</dbReference>
<evidence type="ECO:0000313" key="3">
    <source>
        <dbReference type="Proteomes" id="UP000813462"/>
    </source>
</evidence>
<dbReference type="AlphaFoldDB" id="A0A978V3L5"/>
<dbReference type="EMBL" id="JAEACU010000007">
    <property type="protein sequence ID" value="KAH7521948.1"/>
    <property type="molecule type" value="Genomic_DNA"/>
</dbReference>
<dbReference type="PANTHER" id="PTHR31205">
    <property type="entry name" value="ACTIN CROSS-LINKING PROTEIN (DUF569)"/>
    <property type="match status" value="1"/>
</dbReference>
<name>A0A978V3L5_ZIZJJ</name>
<sequence>MEFFLNGKALRLRSQYKKYLVAKDDKKSVGQDGDGSSKRAEWTVEVVTDSDDYFIRLKSCYNKYLTASSTGQKVLQTPPSPDDSTVEWEPINDGEYYRLKRRNSSFLRGSRWRRLYSVTHYTAENETMKSSLKWDIEDVMTPPADPPFAFENVQALSATVGLFMYSHPSTMDGKQAKTNSQVLKWGWKSKPDVAVEKPELDVVHAHEEPESPPTMNYQRMIMIWKPMMRLMTCMIWWKTTAMPEKFSP</sequence>
<proteinExistence type="predicted"/>
<gene>
    <name evidence="2" type="ORF">FEM48_Zijuj07G0086200</name>
</gene>
<dbReference type="PANTHER" id="PTHR31205:SF69">
    <property type="entry name" value="ACTIN CROSS-LINKING PROTEIN (DUF569)"/>
    <property type="match status" value="1"/>
</dbReference>
<dbReference type="SUPFAM" id="SSF50405">
    <property type="entry name" value="Actin-crosslinking proteins"/>
    <property type="match status" value="1"/>
</dbReference>
<feature type="domain" description="DUF569" evidence="1">
    <location>
        <begin position="1"/>
        <end position="134"/>
    </location>
</feature>
<organism evidence="2 3">
    <name type="scientific">Ziziphus jujuba var. spinosa</name>
    <dbReference type="NCBI Taxonomy" id="714518"/>
    <lineage>
        <taxon>Eukaryota</taxon>
        <taxon>Viridiplantae</taxon>
        <taxon>Streptophyta</taxon>
        <taxon>Embryophyta</taxon>
        <taxon>Tracheophyta</taxon>
        <taxon>Spermatophyta</taxon>
        <taxon>Magnoliopsida</taxon>
        <taxon>eudicotyledons</taxon>
        <taxon>Gunneridae</taxon>
        <taxon>Pentapetalae</taxon>
        <taxon>rosids</taxon>
        <taxon>fabids</taxon>
        <taxon>Rosales</taxon>
        <taxon>Rhamnaceae</taxon>
        <taxon>Paliureae</taxon>
        <taxon>Ziziphus</taxon>
    </lineage>
</organism>
<dbReference type="Pfam" id="PF04601">
    <property type="entry name" value="DUF569"/>
    <property type="match status" value="1"/>
</dbReference>
<comment type="caution">
    <text evidence="2">The sequence shown here is derived from an EMBL/GenBank/DDBJ whole genome shotgun (WGS) entry which is preliminary data.</text>
</comment>